<feature type="transmembrane region" description="Helical" evidence="1">
    <location>
        <begin position="122"/>
        <end position="146"/>
    </location>
</feature>
<accession>A0ABM5RU96</accession>
<dbReference type="EMBL" id="CP009622">
    <property type="protein sequence ID" value="AIU33484.1"/>
    <property type="molecule type" value="Genomic_DNA"/>
</dbReference>
<evidence type="ECO:0000256" key="1">
    <source>
        <dbReference type="SAM" id="Phobius"/>
    </source>
</evidence>
<feature type="transmembrane region" description="Helical" evidence="1">
    <location>
        <begin position="236"/>
        <end position="253"/>
    </location>
</feature>
<reference evidence="2 3" key="1">
    <citation type="journal article" date="2015" name="Genome Announc.">
        <title>Genome Sequence of Corynebacterium ulcerans Strain FRC11.</title>
        <authorList>
            <person name="Benevides Lde J."/>
            <person name="Viana M.V."/>
            <person name="Mariano D.C."/>
            <person name="Rocha Fde S."/>
            <person name="Bagano P.C."/>
            <person name="Folador E.L."/>
            <person name="Pereira F.L."/>
            <person name="Dorella F.A."/>
            <person name="Leal C.A."/>
            <person name="Carvalho A.F."/>
            <person name="Soares Sde C."/>
            <person name="Carneiro A."/>
            <person name="Ramos R."/>
            <person name="Badell-Ocando E."/>
            <person name="Guiso N."/>
            <person name="Silva A."/>
            <person name="Figueiredo H."/>
            <person name="Azevedo V."/>
            <person name="Guimaraes L.C."/>
        </authorList>
    </citation>
    <scope>NUCLEOTIDE SEQUENCE [LARGE SCALE GENOMIC DNA]</scope>
    <source>
        <strain evidence="3">FRC0011</strain>
    </source>
</reference>
<dbReference type="InterPro" id="IPR026898">
    <property type="entry name" value="PrsW"/>
</dbReference>
<feature type="transmembrane region" description="Helical" evidence="1">
    <location>
        <begin position="265"/>
        <end position="286"/>
    </location>
</feature>
<protein>
    <submittedName>
        <fullName evidence="2">Hypohtetical protein</fullName>
    </submittedName>
</protein>
<feature type="transmembrane region" description="Helical" evidence="1">
    <location>
        <begin position="198"/>
        <end position="224"/>
    </location>
</feature>
<gene>
    <name evidence="2" type="ORF">CulFRC11_1935</name>
</gene>
<name>A0ABM5RU96_9CORY</name>
<dbReference type="Pfam" id="PF13367">
    <property type="entry name" value="PrsW-protease"/>
    <property type="match status" value="1"/>
</dbReference>
<dbReference type="Proteomes" id="UP000029910">
    <property type="component" value="Chromosome"/>
</dbReference>
<proteinExistence type="predicted"/>
<keyword evidence="3" id="KW-1185">Reference proteome</keyword>
<sequence length="296" mass="32809">MNDREVLEMKSRRRTSALWWLLVVASPLSLAYLLKTLGRELRAMPLPSLYIFLICIAGGILVVGVLVLVDRSRLRKEKYNRIMWGSAFVFGGLIGPVVAVKTNGEIDRFFPLIFGREFYREWGVAVFGPLSEEWIKLVIVLAIILLYRKWIVRPTHGFFVGAFVGLGFQLTEDFWFAIGAAFEDINSDLSGGVTLATFRVLLGVVSHWTYTGVAAIGLCYLLGIGFSQGETGRGRFFRAAVFLVLSLGLHGLWNSPLTFGLDATVAVLVKLAISISIFIVVARWLCRNEKAAVSAA</sequence>
<feature type="transmembrane region" description="Helical" evidence="1">
    <location>
        <begin position="81"/>
        <end position="102"/>
    </location>
</feature>
<keyword evidence="1" id="KW-1133">Transmembrane helix</keyword>
<feature type="transmembrane region" description="Helical" evidence="1">
    <location>
        <begin position="47"/>
        <end position="69"/>
    </location>
</feature>
<evidence type="ECO:0000313" key="2">
    <source>
        <dbReference type="EMBL" id="AIU33484.1"/>
    </source>
</evidence>
<dbReference type="PANTHER" id="PTHR36844:SF1">
    <property type="entry name" value="PROTEASE PRSW"/>
    <property type="match status" value="1"/>
</dbReference>
<keyword evidence="1" id="KW-0472">Membrane</keyword>
<feature type="transmembrane region" description="Helical" evidence="1">
    <location>
        <begin position="158"/>
        <end position="178"/>
    </location>
</feature>
<organism evidence="2 3">
    <name type="scientific">Corynebacterium ramonii</name>
    <dbReference type="NCBI Taxonomy" id="3026968"/>
    <lineage>
        <taxon>Bacteria</taxon>
        <taxon>Bacillati</taxon>
        <taxon>Actinomycetota</taxon>
        <taxon>Actinomycetes</taxon>
        <taxon>Mycobacteriales</taxon>
        <taxon>Corynebacteriaceae</taxon>
        <taxon>Corynebacterium</taxon>
    </lineage>
</organism>
<dbReference type="PANTHER" id="PTHR36844">
    <property type="entry name" value="PROTEASE PRSW"/>
    <property type="match status" value="1"/>
</dbReference>
<keyword evidence="1" id="KW-0812">Transmembrane</keyword>
<evidence type="ECO:0000313" key="3">
    <source>
        <dbReference type="Proteomes" id="UP000029910"/>
    </source>
</evidence>
<dbReference type="RefSeq" id="WP_023636367.1">
    <property type="nucleotide sequence ID" value="NZ_CP009622.1"/>
</dbReference>